<dbReference type="GO" id="GO:0003677">
    <property type="term" value="F:DNA binding"/>
    <property type="evidence" value="ECO:0007669"/>
    <property type="project" value="InterPro"/>
</dbReference>
<dbReference type="PANTHER" id="PTHR11352">
    <property type="entry name" value="PROLIFERATING CELL NUCLEAR ANTIGEN"/>
    <property type="match status" value="1"/>
</dbReference>
<dbReference type="EMBL" id="MT144211">
    <property type="protein sequence ID" value="QJA50690.1"/>
    <property type="molecule type" value="Genomic_DNA"/>
</dbReference>
<dbReference type="InterPro" id="IPR000730">
    <property type="entry name" value="Pr_cel_nuc_antig"/>
</dbReference>
<sequence>MNIIKMSLTPDTARNFINIIGAVVDEFRLSISKDGWKMKAVDPANVVLVNIDLPEESFGNYEFAVTDIWTSSIDGHPTGVLKEQIDVGIDIETIRSFLGDMNDTEVMLDDELYAPVKFSFSIAERYYNRYQLELRQGMFRRDLLLLNETDIRKPPNRIVFPSDYRLLVNTLEFTRIIKKAQKVSDYIRLGFRHETGEMTFTASTKDDIDFTWEAEKQVQFWKAVSDKPRDVSSSLFSLDYLHDIVQVIPSEKVTLDLGHDLPCRLSFPLGLTGKCEYMIAPRLESE</sequence>
<dbReference type="GO" id="GO:0006272">
    <property type="term" value="P:leading strand elongation"/>
    <property type="evidence" value="ECO:0007669"/>
    <property type="project" value="TreeGrafter"/>
</dbReference>
<dbReference type="InterPro" id="IPR046938">
    <property type="entry name" value="DNA_clamp_sf"/>
</dbReference>
<dbReference type="SUPFAM" id="SSF55979">
    <property type="entry name" value="DNA clamp"/>
    <property type="match status" value="1"/>
</dbReference>
<dbReference type="GO" id="GO:0030337">
    <property type="term" value="F:DNA polymerase processivity factor activity"/>
    <property type="evidence" value="ECO:0007669"/>
    <property type="project" value="InterPro"/>
</dbReference>
<evidence type="ECO:0000313" key="1">
    <source>
        <dbReference type="EMBL" id="QJA50690.1"/>
    </source>
</evidence>
<evidence type="ECO:0008006" key="2">
    <source>
        <dbReference type="Google" id="ProtNLM"/>
    </source>
</evidence>
<proteinExistence type="predicted"/>
<dbReference type="AlphaFoldDB" id="A0A6H1ZU06"/>
<reference evidence="1" key="1">
    <citation type="submission" date="2020-03" db="EMBL/GenBank/DDBJ databases">
        <title>The deep terrestrial virosphere.</title>
        <authorList>
            <person name="Holmfeldt K."/>
            <person name="Nilsson E."/>
            <person name="Simone D."/>
            <person name="Lopez-Fernandez M."/>
            <person name="Wu X."/>
            <person name="de Brujin I."/>
            <person name="Lundin D."/>
            <person name="Andersson A."/>
            <person name="Bertilsson S."/>
            <person name="Dopson M."/>
        </authorList>
    </citation>
    <scope>NUCLEOTIDE SEQUENCE</scope>
    <source>
        <strain evidence="1">TM448A01857</strain>
    </source>
</reference>
<name>A0A6H1ZU06_9ZZZZ</name>
<protein>
    <recommendedName>
        <fullName evidence="2">DNA polymerase</fullName>
    </recommendedName>
</protein>
<dbReference type="Gene3D" id="3.70.10.10">
    <property type="match status" value="1"/>
</dbReference>
<accession>A0A6H1ZU06</accession>
<dbReference type="PANTHER" id="PTHR11352:SF0">
    <property type="entry name" value="PROLIFERATING CELL NUCLEAR ANTIGEN"/>
    <property type="match status" value="1"/>
</dbReference>
<dbReference type="GO" id="GO:0006275">
    <property type="term" value="P:regulation of DNA replication"/>
    <property type="evidence" value="ECO:0007669"/>
    <property type="project" value="InterPro"/>
</dbReference>
<organism evidence="1">
    <name type="scientific">viral metagenome</name>
    <dbReference type="NCBI Taxonomy" id="1070528"/>
    <lineage>
        <taxon>unclassified sequences</taxon>
        <taxon>metagenomes</taxon>
        <taxon>organismal metagenomes</taxon>
    </lineage>
</organism>
<gene>
    <name evidence="1" type="ORF">TM448A01857_0009</name>
</gene>